<dbReference type="EMBL" id="QXTE01000534">
    <property type="protein sequence ID" value="TFJ97103.1"/>
    <property type="molecule type" value="Genomic_DNA"/>
</dbReference>
<keyword evidence="2" id="KW-1185">Reference proteome</keyword>
<proteinExistence type="predicted"/>
<reference evidence="1 2" key="2">
    <citation type="submission" date="2019-04" db="EMBL/GenBank/DDBJ databases">
        <title>The genome sequence of big-headed turtle.</title>
        <authorList>
            <person name="Gong S."/>
        </authorList>
    </citation>
    <scope>NUCLEOTIDE SEQUENCE [LARGE SCALE GENOMIC DNA]</scope>
    <source>
        <strain evidence="1">DO16091913</strain>
        <tissue evidence="1">Muscle</tissue>
    </source>
</reference>
<dbReference type="AlphaFoldDB" id="A0A4D9DQ65"/>
<accession>A0A4D9DQ65</accession>
<dbReference type="Proteomes" id="UP000297703">
    <property type="component" value="Unassembled WGS sequence"/>
</dbReference>
<reference evidence="1 2" key="1">
    <citation type="submission" date="2019-04" db="EMBL/GenBank/DDBJ databases">
        <title>Draft genome of the big-headed turtle Platysternon megacephalum.</title>
        <authorList>
            <person name="Gong S."/>
        </authorList>
    </citation>
    <scope>NUCLEOTIDE SEQUENCE [LARGE SCALE GENOMIC DNA]</scope>
    <source>
        <strain evidence="1">DO16091913</strain>
        <tissue evidence="1">Muscle</tissue>
    </source>
</reference>
<gene>
    <name evidence="1" type="ORF">DR999_PMT21081</name>
</gene>
<dbReference type="PROSITE" id="PS51257">
    <property type="entry name" value="PROKAR_LIPOPROTEIN"/>
    <property type="match status" value="1"/>
</dbReference>
<evidence type="ECO:0000313" key="1">
    <source>
        <dbReference type="EMBL" id="TFJ97103.1"/>
    </source>
</evidence>
<sequence length="95" mass="10072">MRTGSAGTDGYLSIQASGTLTGACNTTHSAGNCRTTLPLENCNFSIFTDNLNEPVSEAHSIPTGPSNSNINEVQNRVKEVLNKYSNGTLGIGRRK</sequence>
<comment type="caution">
    <text evidence="1">The sequence shown here is derived from an EMBL/GenBank/DDBJ whole genome shotgun (WGS) entry which is preliminary data.</text>
</comment>
<protein>
    <submittedName>
        <fullName evidence="1">Bardet-Biedl syndrome 12 protein</fullName>
    </submittedName>
</protein>
<dbReference type="STRING" id="55544.A0A4D9DQ65"/>
<organism evidence="1 2">
    <name type="scientific">Platysternon megacephalum</name>
    <name type="common">big-headed turtle</name>
    <dbReference type="NCBI Taxonomy" id="55544"/>
    <lineage>
        <taxon>Eukaryota</taxon>
        <taxon>Metazoa</taxon>
        <taxon>Chordata</taxon>
        <taxon>Craniata</taxon>
        <taxon>Vertebrata</taxon>
        <taxon>Euteleostomi</taxon>
        <taxon>Archelosauria</taxon>
        <taxon>Testudinata</taxon>
        <taxon>Testudines</taxon>
        <taxon>Cryptodira</taxon>
        <taxon>Durocryptodira</taxon>
        <taxon>Testudinoidea</taxon>
        <taxon>Platysternidae</taxon>
        <taxon>Platysternon</taxon>
    </lineage>
</organism>
<name>A0A4D9DQ65_9SAUR</name>
<evidence type="ECO:0000313" key="2">
    <source>
        <dbReference type="Proteomes" id="UP000297703"/>
    </source>
</evidence>